<comment type="caution">
    <text evidence="9">The sequence shown here is derived from an EMBL/GenBank/DDBJ whole genome shotgun (WGS) entry which is preliminary data.</text>
</comment>
<dbReference type="NCBIfam" id="TIGR02950">
    <property type="entry name" value="SigM_subfam"/>
    <property type="match status" value="1"/>
</dbReference>
<dbReference type="RefSeq" id="WP_148979793.1">
    <property type="nucleotide sequence ID" value="NZ_JBNIKO010000003.1"/>
</dbReference>
<dbReference type="SUPFAM" id="SSF88659">
    <property type="entry name" value="Sigma3 and sigma4 domains of RNA polymerase sigma factors"/>
    <property type="match status" value="1"/>
</dbReference>
<dbReference type="InterPro" id="IPR013325">
    <property type="entry name" value="RNA_pol_sigma_r2"/>
</dbReference>
<evidence type="ECO:0000256" key="6">
    <source>
        <dbReference type="RuleBase" id="RU000716"/>
    </source>
</evidence>
<dbReference type="InterPro" id="IPR014284">
    <property type="entry name" value="RNA_pol_sigma-70_dom"/>
</dbReference>
<evidence type="ECO:0000256" key="2">
    <source>
        <dbReference type="ARBA" id="ARBA00023015"/>
    </source>
</evidence>
<keyword evidence="4 6" id="KW-0238">DNA-binding</keyword>
<dbReference type="Pfam" id="PF08281">
    <property type="entry name" value="Sigma70_r4_2"/>
    <property type="match status" value="1"/>
</dbReference>
<dbReference type="AlphaFoldDB" id="A0A5D4T932"/>
<keyword evidence="3 6" id="KW-0731">Sigma factor</keyword>
<dbReference type="OrthoDB" id="9795666at2"/>
<evidence type="ECO:0000313" key="10">
    <source>
        <dbReference type="Proteomes" id="UP000324517"/>
    </source>
</evidence>
<dbReference type="InterPro" id="IPR007627">
    <property type="entry name" value="RNA_pol_sigma70_r2"/>
</dbReference>
<dbReference type="GO" id="GO:0003677">
    <property type="term" value="F:DNA binding"/>
    <property type="evidence" value="ECO:0007669"/>
    <property type="project" value="UniProtKB-KW"/>
</dbReference>
<keyword evidence="2 6" id="KW-0805">Transcription regulation</keyword>
<dbReference type="PROSITE" id="PS01063">
    <property type="entry name" value="SIGMA70_ECF"/>
    <property type="match status" value="1"/>
</dbReference>
<evidence type="ECO:0000256" key="5">
    <source>
        <dbReference type="ARBA" id="ARBA00023163"/>
    </source>
</evidence>
<evidence type="ECO:0000256" key="4">
    <source>
        <dbReference type="ARBA" id="ARBA00023125"/>
    </source>
</evidence>
<dbReference type="PANTHER" id="PTHR43133">
    <property type="entry name" value="RNA POLYMERASE ECF-TYPE SIGMA FACTO"/>
    <property type="match status" value="1"/>
</dbReference>
<dbReference type="PANTHER" id="PTHR43133:SF52">
    <property type="entry name" value="ECF RNA POLYMERASE SIGMA FACTOR SIGL"/>
    <property type="match status" value="1"/>
</dbReference>
<dbReference type="Proteomes" id="UP000324517">
    <property type="component" value="Unassembled WGS sequence"/>
</dbReference>
<dbReference type="Gene3D" id="1.10.1740.10">
    <property type="match status" value="1"/>
</dbReference>
<dbReference type="InterPro" id="IPR036388">
    <property type="entry name" value="WH-like_DNA-bd_sf"/>
</dbReference>
<keyword evidence="5 6" id="KW-0804">Transcription</keyword>
<dbReference type="InterPro" id="IPR013249">
    <property type="entry name" value="RNA_pol_sigma70_r4_t2"/>
</dbReference>
<dbReference type="InterPro" id="IPR013324">
    <property type="entry name" value="RNA_pol_sigma_r3/r4-like"/>
</dbReference>
<evidence type="ECO:0000256" key="1">
    <source>
        <dbReference type="ARBA" id="ARBA00010641"/>
    </source>
</evidence>
<dbReference type="GO" id="GO:0006950">
    <property type="term" value="P:response to stress"/>
    <property type="evidence" value="ECO:0007669"/>
    <property type="project" value="UniProtKB-ARBA"/>
</dbReference>
<protein>
    <recommendedName>
        <fullName evidence="6">RNA polymerase sigma factor</fullName>
    </recommendedName>
</protein>
<dbReference type="Pfam" id="PF04542">
    <property type="entry name" value="Sigma70_r2"/>
    <property type="match status" value="1"/>
</dbReference>
<dbReference type="EMBL" id="VTET01000007">
    <property type="protein sequence ID" value="TYS71208.1"/>
    <property type="molecule type" value="Genomic_DNA"/>
</dbReference>
<dbReference type="InterPro" id="IPR000838">
    <property type="entry name" value="RNA_pol_sigma70_ECF_CS"/>
</dbReference>
<evidence type="ECO:0000259" key="8">
    <source>
        <dbReference type="Pfam" id="PF08281"/>
    </source>
</evidence>
<feature type="domain" description="RNA polymerase sigma-70 region 2" evidence="7">
    <location>
        <begin position="8"/>
        <end position="75"/>
    </location>
</feature>
<name>A0A5D4T932_9BACI</name>
<evidence type="ECO:0000256" key="3">
    <source>
        <dbReference type="ARBA" id="ARBA00023082"/>
    </source>
</evidence>
<dbReference type="Gene3D" id="1.10.10.10">
    <property type="entry name" value="Winged helix-like DNA-binding domain superfamily/Winged helix DNA-binding domain"/>
    <property type="match status" value="1"/>
</dbReference>
<evidence type="ECO:0000313" key="9">
    <source>
        <dbReference type="EMBL" id="TYS71208.1"/>
    </source>
</evidence>
<dbReference type="GO" id="GO:0016987">
    <property type="term" value="F:sigma factor activity"/>
    <property type="evidence" value="ECO:0007669"/>
    <property type="project" value="UniProtKB-KW"/>
</dbReference>
<dbReference type="CDD" id="cd06171">
    <property type="entry name" value="Sigma70_r4"/>
    <property type="match status" value="1"/>
</dbReference>
<proteinExistence type="inferred from homology"/>
<sequence length="168" mass="20150">MKQSIDDIYEEHMQDIFRYLLSLCREHHLAEDLVQETFLRAYLYLENYRGEDVKPWLFRIAHNVFIDHYRKHKRTIVKEQGFFQRLFCKGKGTEQEVLLKSEVAEVMDAISTLNEQQAQAILLFDYHSFTYKEAAEAMGVTDTYFKVLLYRARQKVRSIRGKENERND</sequence>
<reference evidence="9 10" key="1">
    <citation type="submission" date="2019-08" db="EMBL/GenBank/DDBJ databases">
        <title>Bacillus genomes from the desert of Cuatro Cienegas, Coahuila.</title>
        <authorList>
            <person name="Olmedo-Alvarez G."/>
        </authorList>
    </citation>
    <scope>NUCLEOTIDE SEQUENCE [LARGE SCALE GENOMIC DNA]</scope>
    <source>
        <strain evidence="9 10">CH98b_3T</strain>
    </source>
</reference>
<dbReference type="SUPFAM" id="SSF88946">
    <property type="entry name" value="Sigma2 domain of RNA polymerase sigma factors"/>
    <property type="match status" value="1"/>
</dbReference>
<dbReference type="InterPro" id="IPR014296">
    <property type="entry name" value="RNA_pol_sigma-M_bacilli"/>
</dbReference>
<dbReference type="GO" id="GO:0006352">
    <property type="term" value="P:DNA-templated transcription initiation"/>
    <property type="evidence" value="ECO:0007669"/>
    <property type="project" value="InterPro"/>
</dbReference>
<dbReference type="NCBIfam" id="TIGR02937">
    <property type="entry name" value="sigma70-ECF"/>
    <property type="match status" value="1"/>
</dbReference>
<dbReference type="InterPro" id="IPR039425">
    <property type="entry name" value="RNA_pol_sigma-70-like"/>
</dbReference>
<feature type="domain" description="RNA polymerase sigma factor 70 region 4 type 2" evidence="8">
    <location>
        <begin position="105"/>
        <end position="155"/>
    </location>
</feature>
<accession>A0A5D4T932</accession>
<comment type="similarity">
    <text evidence="1 6">Belongs to the sigma-70 factor family. ECF subfamily.</text>
</comment>
<evidence type="ECO:0000259" key="7">
    <source>
        <dbReference type="Pfam" id="PF04542"/>
    </source>
</evidence>
<organism evidence="9 10">
    <name type="scientific">Sutcliffiella horikoshii</name>
    <dbReference type="NCBI Taxonomy" id="79883"/>
    <lineage>
        <taxon>Bacteria</taxon>
        <taxon>Bacillati</taxon>
        <taxon>Bacillota</taxon>
        <taxon>Bacilli</taxon>
        <taxon>Bacillales</taxon>
        <taxon>Bacillaceae</taxon>
        <taxon>Sutcliffiella</taxon>
    </lineage>
</organism>
<gene>
    <name evidence="9" type="ORF">FZC75_14355</name>
</gene>